<proteinExistence type="predicted"/>
<gene>
    <name evidence="1" type="ORF">M9H77_23015</name>
</gene>
<sequence>MEHMLRKKHLMSILLLSRIRRTLKEKRSLKLKKKKRVEKEKRIVERLCILDSNSILSRETESDERSKERRASLRKVRNSLQHTCNPVISIRRKRHTMELEGHGDDNHHTFGFLENSLMILISLIGDLCVKFQGEEWFPKLSIALTNFWENSWAIFLKFGFDELLQYHPPFKEFLKKMGFKEEGRKSSSFDNFVSVYPYLNFQVPTLVKYKVYPSFSNTSEFLWKECRGFYDFENLETTSSLFEYEEFIVNAYGGSNHGHGNFILEDMMVMETSLLKNIKELLEKDECSKEKVNELEKSEITKENVCFIEKQESMEKEQKEKEVVALDKSELVSIFTNQTNSILVSDSSRFLLSILALGHQHLEETTPWSLKNKERSLEKSYHYAIKIH</sequence>
<protein>
    <submittedName>
        <fullName evidence="1">Uncharacterized protein</fullName>
    </submittedName>
</protein>
<dbReference type="EMBL" id="CM044705">
    <property type="protein sequence ID" value="KAI5663692.1"/>
    <property type="molecule type" value="Genomic_DNA"/>
</dbReference>
<keyword evidence="2" id="KW-1185">Reference proteome</keyword>
<comment type="caution">
    <text evidence="1">The sequence shown here is derived from an EMBL/GenBank/DDBJ whole genome shotgun (WGS) entry which is preliminary data.</text>
</comment>
<accession>A0ACC0AUM1</accession>
<reference evidence="2" key="1">
    <citation type="journal article" date="2023" name="Nat. Plants">
        <title>Single-cell RNA sequencing provides a high-resolution roadmap for understanding the multicellular compartmentation of specialized metabolism.</title>
        <authorList>
            <person name="Sun S."/>
            <person name="Shen X."/>
            <person name="Li Y."/>
            <person name="Li Y."/>
            <person name="Wang S."/>
            <person name="Li R."/>
            <person name="Zhang H."/>
            <person name="Shen G."/>
            <person name="Guo B."/>
            <person name="Wei J."/>
            <person name="Xu J."/>
            <person name="St-Pierre B."/>
            <person name="Chen S."/>
            <person name="Sun C."/>
        </authorList>
    </citation>
    <scope>NUCLEOTIDE SEQUENCE [LARGE SCALE GENOMIC DNA]</scope>
</reference>
<evidence type="ECO:0000313" key="1">
    <source>
        <dbReference type="EMBL" id="KAI5663692.1"/>
    </source>
</evidence>
<dbReference type="Proteomes" id="UP001060085">
    <property type="component" value="Linkage Group LG05"/>
</dbReference>
<evidence type="ECO:0000313" key="2">
    <source>
        <dbReference type="Proteomes" id="UP001060085"/>
    </source>
</evidence>
<organism evidence="1 2">
    <name type="scientific">Catharanthus roseus</name>
    <name type="common">Madagascar periwinkle</name>
    <name type="synonym">Vinca rosea</name>
    <dbReference type="NCBI Taxonomy" id="4058"/>
    <lineage>
        <taxon>Eukaryota</taxon>
        <taxon>Viridiplantae</taxon>
        <taxon>Streptophyta</taxon>
        <taxon>Embryophyta</taxon>
        <taxon>Tracheophyta</taxon>
        <taxon>Spermatophyta</taxon>
        <taxon>Magnoliopsida</taxon>
        <taxon>eudicotyledons</taxon>
        <taxon>Gunneridae</taxon>
        <taxon>Pentapetalae</taxon>
        <taxon>asterids</taxon>
        <taxon>lamiids</taxon>
        <taxon>Gentianales</taxon>
        <taxon>Apocynaceae</taxon>
        <taxon>Rauvolfioideae</taxon>
        <taxon>Vinceae</taxon>
        <taxon>Catharanthinae</taxon>
        <taxon>Catharanthus</taxon>
    </lineage>
</organism>
<name>A0ACC0AUM1_CATRO</name>